<dbReference type="Proteomes" id="UP001271007">
    <property type="component" value="Unassembled WGS sequence"/>
</dbReference>
<evidence type="ECO:0000313" key="2">
    <source>
        <dbReference type="Proteomes" id="UP001271007"/>
    </source>
</evidence>
<name>A0AAJ0DHM0_9PEZI</name>
<comment type="caution">
    <text evidence="1">The sequence shown here is derived from an EMBL/GenBank/DDBJ whole genome shotgun (WGS) entry which is preliminary data.</text>
</comment>
<dbReference type="AlphaFoldDB" id="A0AAJ0DHM0"/>
<dbReference type="EMBL" id="JAWDJX010000013">
    <property type="protein sequence ID" value="KAK3054212.1"/>
    <property type="molecule type" value="Genomic_DNA"/>
</dbReference>
<accession>A0AAJ0DHM0</accession>
<proteinExistence type="predicted"/>
<dbReference type="PANTHER" id="PTHR37540">
    <property type="entry name" value="TRANSCRIPTION FACTOR (ACR-2), PUTATIVE-RELATED-RELATED"/>
    <property type="match status" value="1"/>
</dbReference>
<evidence type="ECO:0000313" key="1">
    <source>
        <dbReference type="EMBL" id="KAK3054212.1"/>
    </source>
</evidence>
<keyword evidence="2" id="KW-1185">Reference proteome</keyword>
<sequence>MVSVNEPSLLPLTYGDMDREMDWLENPDTTLMTHDGGQANLRDFGADIVAANILHEVQRLSRLYTSTLEYGSTQEAITVLSYLCSILERMLQLSRAPTDDSPIPGLSQSCRLAGCLHIFTPMSGYFPDPTLMLHTLVRDLKASLTYMMRATGTQSRLLLWLLSVGGITAHSMPEQAWFVGHLVVAVTDLDIRTWEAMRQNLVQLAFHDNFCDKSFNALWEEVQSKRQSLNLSDPAADQLHTMRWCESKLSAN</sequence>
<organism evidence="1 2">
    <name type="scientific">Extremus antarcticus</name>
    <dbReference type="NCBI Taxonomy" id="702011"/>
    <lineage>
        <taxon>Eukaryota</taxon>
        <taxon>Fungi</taxon>
        <taxon>Dikarya</taxon>
        <taxon>Ascomycota</taxon>
        <taxon>Pezizomycotina</taxon>
        <taxon>Dothideomycetes</taxon>
        <taxon>Dothideomycetidae</taxon>
        <taxon>Mycosphaerellales</taxon>
        <taxon>Extremaceae</taxon>
        <taxon>Extremus</taxon>
    </lineage>
</organism>
<dbReference type="PANTHER" id="PTHR37540:SF5">
    <property type="entry name" value="TRANSCRIPTION FACTOR DOMAIN-CONTAINING PROTEIN"/>
    <property type="match status" value="1"/>
</dbReference>
<gene>
    <name evidence="1" type="ORF">LTR09_004990</name>
</gene>
<reference evidence="1" key="1">
    <citation type="submission" date="2023-04" db="EMBL/GenBank/DDBJ databases">
        <title>Black Yeasts Isolated from many extreme environments.</title>
        <authorList>
            <person name="Coleine C."/>
            <person name="Stajich J.E."/>
            <person name="Selbmann L."/>
        </authorList>
    </citation>
    <scope>NUCLEOTIDE SEQUENCE</scope>
    <source>
        <strain evidence="1">CCFEE 5312</strain>
    </source>
</reference>
<protein>
    <submittedName>
        <fullName evidence="1">Uncharacterized protein</fullName>
    </submittedName>
</protein>